<dbReference type="PANTHER" id="PTHR33705:SF2">
    <property type="entry name" value="PHOSPHOCARRIER PROTEIN NPR"/>
    <property type="match status" value="1"/>
</dbReference>
<dbReference type="PROSITE" id="PS51350">
    <property type="entry name" value="PTS_HPR_DOM"/>
    <property type="match status" value="1"/>
</dbReference>
<reference evidence="5 6" key="1">
    <citation type="journal article" date="2016" name="Nat. Commun.">
        <title>Thousands of microbial genomes shed light on interconnected biogeochemical processes in an aquifer system.</title>
        <authorList>
            <person name="Anantharaman K."/>
            <person name="Brown C.T."/>
            <person name="Hug L.A."/>
            <person name="Sharon I."/>
            <person name="Castelle C.J."/>
            <person name="Probst A.J."/>
            <person name="Thomas B.C."/>
            <person name="Singh A."/>
            <person name="Wilkins M.J."/>
            <person name="Karaoz U."/>
            <person name="Brodie E.L."/>
            <person name="Williams K.H."/>
            <person name="Hubbard S.S."/>
            <person name="Banfield J.F."/>
        </authorList>
    </citation>
    <scope>NUCLEOTIDE SEQUENCE [LARGE SCALE GENOMIC DNA]</scope>
</reference>
<dbReference type="SUPFAM" id="SSF55594">
    <property type="entry name" value="HPr-like"/>
    <property type="match status" value="1"/>
</dbReference>
<dbReference type="PRINTS" id="PR00107">
    <property type="entry name" value="PHOSPHOCPHPR"/>
</dbReference>
<feature type="domain" description="HPr" evidence="4">
    <location>
        <begin position="1"/>
        <end position="88"/>
    </location>
</feature>
<dbReference type="InterPro" id="IPR001020">
    <property type="entry name" value="PTS_HPr_His_P_site"/>
</dbReference>
<protein>
    <submittedName>
        <fullName evidence="5">Phosphocarrier protein HPr</fullName>
    </submittedName>
</protein>
<dbReference type="InterPro" id="IPR000032">
    <property type="entry name" value="HPr-like"/>
</dbReference>
<dbReference type="InterPro" id="IPR050399">
    <property type="entry name" value="HPr"/>
</dbReference>
<dbReference type="Pfam" id="PF00381">
    <property type="entry name" value="PTS-HPr"/>
    <property type="match status" value="1"/>
</dbReference>
<gene>
    <name evidence="5" type="ORF">A2Z06_01120</name>
</gene>
<dbReference type="GO" id="GO:0009401">
    <property type="term" value="P:phosphoenolpyruvate-dependent sugar phosphotransferase system"/>
    <property type="evidence" value="ECO:0007669"/>
    <property type="project" value="UniProtKB-KW"/>
</dbReference>
<proteinExistence type="predicted"/>
<organism evidence="5 6">
    <name type="scientific">Candidatus Glassbacteria bacterium RBG_16_58_8</name>
    <dbReference type="NCBI Taxonomy" id="1817866"/>
    <lineage>
        <taxon>Bacteria</taxon>
        <taxon>Candidatus Glassiibacteriota</taxon>
    </lineage>
</organism>
<evidence type="ECO:0000256" key="2">
    <source>
        <dbReference type="ARBA" id="ARBA00022490"/>
    </source>
</evidence>
<dbReference type="AlphaFoldDB" id="A0A1F5YC23"/>
<evidence type="ECO:0000256" key="3">
    <source>
        <dbReference type="ARBA" id="ARBA00022683"/>
    </source>
</evidence>
<comment type="subcellular location">
    <subcellularLocation>
        <location evidence="1">Cytoplasm</location>
    </subcellularLocation>
</comment>
<evidence type="ECO:0000313" key="6">
    <source>
        <dbReference type="Proteomes" id="UP000179034"/>
    </source>
</evidence>
<evidence type="ECO:0000313" key="5">
    <source>
        <dbReference type="EMBL" id="OGF97639.1"/>
    </source>
</evidence>
<dbReference type="CDD" id="cd00367">
    <property type="entry name" value="PTS-HPr_like"/>
    <property type="match status" value="1"/>
</dbReference>
<sequence>MVEVIVTIGNELGLHARPAALFVQRANKYKSEIFVRKDDMEVNGKSIMSVMMLAAESGTEIVIRAVGEDEDAAIHDLRELIESKFGEDRGD</sequence>
<name>A0A1F5YC23_9BACT</name>
<evidence type="ECO:0000256" key="1">
    <source>
        <dbReference type="ARBA" id="ARBA00004496"/>
    </source>
</evidence>
<keyword evidence="3" id="KW-0598">Phosphotransferase system</keyword>
<dbReference type="Proteomes" id="UP000179034">
    <property type="component" value="Unassembled WGS sequence"/>
</dbReference>
<dbReference type="NCBIfam" id="TIGR01003">
    <property type="entry name" value="PTS_HPr_family"/>
    <property type="match status" value="1"/>
</dbReference>
<accession>A0A1F5YC23</accession>
<dbReference type="PANTHER" id="PTHR33705">
    <property type="entry name" value="PHOSPHOCARRIER PROTEIN HPR"/>
    <property type="match status" value="1"/>
</dbReference>
<keyword evidence="2" id="KW-0963">Cytoplasm</keyword>
<dbReference type="Gene3D" id="3.30.1340.10">
    <property type="entry name" value="HPr-like"/>
    <property type="match status" value="1"/>
</dbReference>
<dbReference type="PROSITE" id="PS00369">
    <property type="entry name" value="PTS_HPR_HIS"/>
    <property type="match status" value="1"/>
</dbReference>
<dbReference type="InterPro" id="IPR035895">
    <property type="entry name" value="HPr-like_sf"/>
</dbReference>
<dbReference type="EMBL" id="MFIW01000072">
    <property type="protein sequence ID" value="OGF97639.1"/>
    <property type="molecule type" value="Genomic_DNA"/>
</dbReference>
<dbReference type="GO" id="GO:0005737">
    <property type="term" value="C:cytoplasm"/>
    <property type="evidence" value="ECO:0007669"/>
    <property type="project" value="UniProtKB-SubCell"/>
</dbReference>
<evidence type="ECO:0000259" key="4">
    <source>
        <dbReference type="PROSITE" id="PS51350"/>
    </source>
</evidence>
<comment type="caution">
    <text evidence="5">The sequence shown here is derived from an EMBL/GenBank/DDBJ whole genome shotgun (WGS) entry which is preliminary data.</text>
</comment>